<keyword evidence="11" id="KW-1185">Reference proteome</keyword>
<dbReference type="PROSITE" id="PS50203">
    <property type="entry name" value="CALPAIN_CAT"/>
    <property type="match status" value="1"/>
</dbReference>
<dbReference type="InterPro" id="IPR051297">
    <property type="entry name" value="PalB/RIM13"/>
</dbReference>
<feature type="transmembrane region" description="Helical" evidence="7">
    <location>
        <begin position="205"/>
        <end position="229"/>
    </location>
</feature>
<evidence type="ECO:0000313" key="10">
    <source>
        <dbReference type="EMBL" id="VDO28214.1"/>
    </source>
</evidence>
<proteinExistence type="inferred from homology"/>
<keyword evidence="3" id="KW-0378">Hydrolase</keyword>
<dbReference type="GO" id="GO:0006508">
    <property type="term" value="P:proteolysis"/>
    <property type="evidence" value="ECO:0007669"/>
    <property type="project" value="UniProtKB-KW"/>
</dbReference>
<dbReference type="EMBL" id="UZAH01004909">
    <property type="protein sequence ID" value="VDO28214.1"/>
    <property type="molecule type" value="Genomic_DNA"/>
</dbReference>
<dbReference type="InterPro" id="IPR038765">
    <property type="entry name" value="Papain-like_cys_pep_sf"/>
</dbReference>
<keyword evidence="7" id="KW-0812">Transmembrane</keyword>
<comment type="caution">
    <text evidence="6">Lacks conserved residue(s) required for the propagation of feature annotation.</text>
</comment>
<keyword evidence="7" id="KW-0472">Membrane</keyword>
<name>A0A183F9D3_HELPZ</name>
<keyword evidence="2" id="KW-0645">Protease</keyword>
<dbReference type="Pfam" id="PF00648">
    <property type="entry name" value="Peptidase_C2"/>
    <property type="match status" value="1"/>
</dbReference>
<dbReference type="Proteomes" id="UP000050761">
    <property type="component" value="Unassembled WGS sequence"/>
</dbReference>
<dbReference type="SMART" id="SM00230">
    <property type="entry name" value="CysPc"/>
    <property type="match status" value="1"/>
</dbReference>
<evidence type="ECO:0000256" key="8">
    <source>
        <dbReference type="SAM" id="SignalP"/>
    </source>
</evidence>
<dbReference type="PRINTS" id="PR00704">
    <property type="entry name" value="CALPAIN"/>
</dbReference>
<evidence type="ECO:0000313" key="11">
    <source>
        <dbReference type="Proteomes" id="UP000050761"/>
    </source>
</evidence>
<organism evidence="11 12">
    <name type="scientific">Heligmosomoides polygyrus</name>
    <name type="common">Parasitic roundworm</name>
    <dbReference type="NCBI Taxonomy" id="6339"/>
    <lineage>
        <taxon>Eukaryota</taxon>
        <taxon>Metazoa</taxon>
        <taxon>Ecdysozoa</taxon>
        <taxon>Nematoda</taxon>
        <taxon>Chromadorea</taxon>
        <taxon>Rhabditida</taxon>
        <taxon>Rhabditina</taxon>
        <taxon>Rhabditomorpha</taxon>
        <taxon>Strongyloidea</taxon>
        <taxon>Heligmosomidae</taxon>
        <taxon>Heligmosomoides</taxon>
    </lineage>
</organism>
<sequence length="230" mass="25964">MVLIFIAHGSITLFLCSIIYPQNKAGQPVYNPSGKYMVKFHINGVWRKVIIDDFLPTDENCQLLCSHSQNRGELWVSLLEKAYLKVMGGYDFPGSNSNIDLHALTGWIPDRISIKKDCTSFDGNQVFEKLLSRFHRGDCLITLATGKLSEDICERAGLVECHAYAVLDLRKLDVCFVSSVCNEYQSTKSQWPGDNYLRCTFLDSFAHVLPCAFFTPFVLILQAYAFVLAI</sequence>
<dbReference type="PANTHER" id="PTHR46143:SF1">
    <property type="entry name" value="CALPAIN-7"/>
    <property type="match status" value="1"/>
</dbReference>
<evidence type="ECO:0000256" key="7">
    <source>
        <dbReference type="SAM" id="Phobius"/>
    </source>
</evidence>
<evidence type="ECO:0000256" key="5">
    <source>
        <dbReference type="PIRSR" id="PIRSR622684-1"/>
    </source>
</evidence>
<evidence type="ECO:0000256" key="6">
    <source>
        <dbReference type="PROSITE-ProRule" id="PRU00239"/>
    </source>
</evidence>
<dbReference type="SUPFAM" id="SSF54001">
    <property type="entry name" value="Cysteine proteinases"/>
    <property type="match status" value="1"/>
</dbReference>
<evidence type="ECO:0000256" key="3">
    <source>
        <dbReference type="ARBA" id="ARBA00022801"/>
    </source>
</evidence>
<evidence type="ECO:0000313" key="12">
    <source>
        <dbReference type="WBParaSite" id="HPBE_0000277501-mRNA-1"/>
    </source>
</evidence>
<evidence type="ECO:0000256" key="1">
    <source>
        <dbReference type="ARBA" id="ARBA00007623"/>
    </source>
</evidence>
<dbReference type="InterPro" id="IPR022684">
    <property type="entry name" value="Calpain_cysteine_protease"/>
</dbReference>
<feature type="chain" id="PRO_5044551308" evidence="8">
    <location>
        <begin position="26"/>
        <end position="230"/>
    </location>
</feature>
<reference evidence="10 11" key="1">
    <citation type="submission" date="2018-11" db="EMBL/GenBank/DDBJ databases">
        <authorList>
            <consortium name="Pathogen Informatics"/>
        </authorList>
    </citation>
    <scope>NUCLEOTIDE SEQUENCE [LARGE SCALE GENOMIC DNA]</scope>
</reference>
<dbReference type="InterPro" id="IPR001300">
    <property type="entry name" value="Peptidase_C2_calpain_cat"/>
</dbReference>
<dbReference type="Gene3D" id="3.90.70.10">
    <property type="entry name" value="Cysteine proteinases"/>
    <property type="match status" value="1"/>
</dbReference>
<comment type="similarity">
    <text evidence="1">Belongs to the peptidase C2 family.</text>
</comment>
<keyword evidence="8" id="KW-0732">Signal</keyword>
<keyword evidence="7" id="KW-1133">Transmembrane helix</keyword>
<dbReference type="WBParaSite" id="HPBE_0000277501-mRNA-1">
    <property type="protein sequence ID" value="HPBE_0000277501-mRNA-1"/>
    <property type="gene ID" value="HPBE_0000277501"/>
</dbReference>
<feature type="signal peptide" evidence="8">
    <location>
        <begin position="1"/>
        <end position="25"/>
    </location>
</feature>
<gene>
    <name evidence="10" type="ORF">HPBE_LOCUS2776</name>
</gene>
<accession>A0A3P7UZ19</accession>
<evidence type="ECO:0000259" key="9">
    <source>
        <dbReference type="PROSITE" id="PS50203"/>
    </source>
</evidence>
<keyword evidence="4" id="KW-0788">Thiol protease</keyword>
<feature type="active site" evidence="5">
    <location>
        <position position="162"/>
    </location>
</feature>
<reference evidence="12" key="2">
    <citation type="submission" date="2019-09" db="UniProtKB">
        <authorList>
            <consortium name="WormBaseParasite"/>
        </authorList>
    </citation>
    <scope>IDENTIFICATION</scope>
</reference>
<dbReference type="OrthoDB" id="167576at2759"/>
<evidence type="ECO:0000256" key="2">
    <source>
        <dbReference type="ARBA" id="ARBA00022670"/>
    </source>
</evidence>
<accession>A0A183F9D3</accession>
<dbReference type="GO" id="GO:0004198">
    <property type="term" value="F:calcium-dependent cysteine-type endopeptidase activity"/>
    <property type="evidence" value="ECO:0007669"/>
    <property type="project" value="InterPro"/>
</dbReference>
<feature type="domain" description="Calpain catalytic" evidence="9">
    <location>
        <begin position="19"/>
        <end position="194"/>
    </location>
</feature>
<dbReference type="PANTHER" id="PTHR46143">
    <property type="entry name" value="CALPAIN-7"/>
    <property type="match status" value="1"/>
</dbReference>
<evidence type="ECO:0000256" key="4">
    <source>
        <dbReference type="ARBA" id="ARBA00022807"/>
    </source>
</evidence>
<protein>
    <submittedName>
        <fullName evidence="12">Calpain catalytic domain-containing protein</fullName>
    </submittedName>
</protein>
<dbReference type="AlphaFoldDB" id="A0A183F9D3"/>